<dbReference type="InterPro" id="IPR015943">
    <property type="entry name" value="WD40/YVTN_repeat-like_dom_sf"/>
</dbReference>
<evidence type="ECO:0000256" key="7">
    <source>
        <dbReference type="PROSITE-ProRule" id="PRU00221"/>
    </source>
</evidence>
<dbReference type="RefSeq" id="XP_029655979.1">
    <property type="nucleotide sequence ID" value="XM_029800119.2"/>
</dbReference>
<organism evidence="9 10">
    <name type="scientific">Octopus sinensis</name>
    <name type="common">East Asian common octopus</name>
    <dbReference type="NCBI Taxonomy" id="2607531"/>
    <lineage>
        <taxon>Eukaryota</taxon>
        <taxon>Metazoa</taxon>
        <taxon>Spiralia</taxon>
        <taxon>Lophotrochozoa</taxon>
        <taxon>Mollusca</taxon>
        <taxon>Cephalopoda</taxon>
        <taxon>Coleoidea</taxon>
        <taxon>Octopodiformes</taxon>
        <taxon>Octopoda</taxon>
        <taxon>Incirrata</taxon>
        <taxon>Octopodidae</taxon>
        <taxon>Octopus</taxon>
    </lineage>
</organism>
<keyword evidence="4" id="KW-0677">Repeat</keyword>
<comment type="similarity">
    <text evidence="1">Belongs to the WD repeat CDC20/Fizzy family.</text>
</comment>
<sequence>MVDLNVLDCSISTKVAVGLQDYVYIWDNSTRRTTRLSTSSQNDKTLCSVRWSVSGSSLAVGLSTGSVEIWDIATSRVVRSMCMRMGRIASLAWNGIGLTSGSRSGMMFNHDLRVRDHKVHTYSRHSLEVCGLKWAGDGRRLVSGGNDDIACVWDARNLNVPANVFVHQAAVKAVDWSPQNTSLLATGAGSDDKKIRLFNVSLGSEIAQHDTGEQVG</sequence>
<dbReference type="PROSITE" id="PS50082">
    <property type="entry name" value="WD_REPEATS_2"/>
    <property type="match status" value="2"/>
</dbReference>
<keyword evidence="5" id="KW-0498">Mitosis</keyword>
<gene>
    <name evidence="10" type="primary">LOC115229833</name>
</gene>
<keyword evidence="2 7" id="KW-0853">WD repeat</keyword>
<dbReference type="Pfam" id="PF24807">
    <property type="entry name" value="WD40_CDC20-Fz"/>
    <property type="match status" value="1"/>
</dbReference>
<keyword evidence="3" id="KW-0132">Cell division</keyword>
<accession>A0A6P7TUJ5</accession>
<feature type="repeat" description="WD" evidence="7">
    <location>
        <begin position="122"/>
        <end position="163"/>
    </location>
</feature>
<evidence type="ECO:0000313" key="10">
    <source>
        <dbReference type="RefSeq" id="XP_029655979.1"/>
    </source>
</evidence>
<feature type="domain" description="CDC20/Fizzy WD40" evidence="8">
    <location>
        <begin position="4"/>
        <end position="215"/>
    </location>
</feature>
<dbReference type="InterPro" id="IPR056150">
    <property type="entry name" value="WD40_CDC20-Fz"/>
</dbReference>
<evidence type="ECO:0000256" key="2">
    <source>
        <dbReference type="ARBA" id="ARBA00022574"/>
    </source>
</evidence>
<evidence type="ECO:0000259" key="8">
    <source>
        <dbReference type="Pfam" id="PF24807"/>
    </source>
</evidence>
<dbReference type="GO" id="GO:0005680">
    <property type="term" value="C:anaphase-promoting complex"/>
    <property type="evidence" value="ECO:0007669"/>
    <property type="project" value="TreeGrafter"/>
</dbReference>
<dbReference type="PROSITE" id="PS00678">
    <property type="entry name" value="WD_REPEATS_1"/>
    <property type="match status" value="1"/>
</dbReference>
<proteinExistence type="inferred from homology"/>
<name>A0A6P7TUJ5_9MOLL</name>
<evidence type="ECO:0000256" key="5">
    <source>
        <dbReference type="ARBA" id="ARBA00022776"/>
    </source>
</evidence>
<dbReference type="AlphaFoldDB" id="A0A6P7TUJ5"/>
<dbReference type="PANTHER" id="PTHR19918">
    <property type="entry name" value="CELL DIVISION CYCLE 20 CDC20 FIZZY -RELATED"/>
    <property type="match status" value="1"/>
</dbReference>
<dbReference type="GO" id="GO:0031145">
    <property type="term" value="P:anaphase-promoting complex-dependent catabolic process"/>
    <property type="evidence" value="ECO:0007669"/>
    <property type="project" value="TreeGrafter"/>
</dbReference>
<evidence type="ECO:0000256" key="1">
    <source>
        <dbReference type="ARBA" id="ARBA00006445"/>
    </source>
</evidence>
<dbReference type="InterPro" id="IPR033010">
    <property type="entry name" value="Cdc20/Fizzy"/>
</dbReference>
<protein>
    <submittedName>
        <fullName evidence="10">Anaphase-promoting complex subunit cdc20-like</fullName>
    </submittedName>
</protein>
<dbReference type="SUPFAM" id="SSF50978">
    <property type="entry name" value="WD40 repeat-like"/>
    <property type="match status" value="1"/>
</dbReference>
<dbReference type="InterPro" id="IPR001680">
    <property type="entry name" value="WD40_rpt"/>
</dbReference>
<dbReference type="InterPro" id="IPR019775">
    <property type="entry name" value="WD40_repeat_CS"/>
</dbReference>
<evidence type="ECO:0000256" key="3">
    <source>
        <dbReference type="ARBA" id="ARBA00022618"/>
    </source>
</evidence>
<dbReference type="SMART" id="SM00320">
    <property type="entry name" value="WD40"/>
    <property type="match status" value="3"/>
</dbReference>
<dbReference type="Gene3D" id="2.130.10.10">
    <property type="entry name" value="YVTN repeat-like/Quinoprotein amine dehydrogenase"/>
    <property type="match status" value="1"/>
</dbReference>
<dbReference type="Proteomes" id="UP000515154">
    <property type="component" value="Unplaced"/>
</dbReference>
<dbReference type="GO" id="GO:0010997">
    <property type="term" value="F:anaphase-promoting complex binding"/>
    <property type="evidence" value="ECO:0007669"/>
    <property type="project" value="InterPro"/>
</dbReference>
<evidence type="ECO:0000313" key="9">
    <source>
        <dbReference type="Proteomes" id="UP000515154"/>
    </source>
</evidence>
<evidence type="ECO:0000256" key="6">
    <source>
        <dbReference type="ARBA" id="ARBA00023306"/>
    </source>
</evidence>
<dbReference type="PANTHER" id="PTHR19918:SF8">
    <property type="entry name" value="FI02843P"/>
    <property type="match status" value="1"/>
</dbReference>
<feature type="repeat" description="WD" evidence="7">
    <location>
        <begin position="39"/>
        <end position="80"/>
    </location>
</feature>
<dbReference type="KEGG" id="osn:115229833"/>
<dbReference type="InterPro" id="IPR036322">
    <property type="entry name" value="WD40_repeat_dom_sf"/>
</dbReference>
<dbReference type="PROSITE" id="PS50294">
    <property type="entry name" value="WD_REPEATS_REGION"/>
    <property type="match status" value="1"/>
</dbReference>
<reference evidence="10" key="1">
    <citation type="submission" date="2025-08" db="UniProtKB">
        <authorList>
            <consortium name="RefSeq"/>
        </authorList>
    </citation>
    <scope>IDENTIFICATION</scope>
</reference>
<dbReference type="GO" id="GO:0051301">
    <property type="term" value="P:cell division"/>
    <property type="evidence" value="ECO:0007669"/>
    <property type="project" value="UniProtKB-KW"/>
</dbReference>
<keyword evidence="6" id="KW-0131">Cell cycle</keyword>
<evidence type="ECO:0000256" key="4">
    <source>
        <dbReference type="ARBA" id="ARBA00022737"/>
    </source>
</evidence>
<dbReference type="GO" id="GO:1990757">
    <property type="term" value="F:ubiquitin ligase activator activity"/>
    <property type="evidence" value="ECO:0007669"/>
    <property type="project" value="TreeGrafter"/>
</dbReference>
<keyword evidence="9" id="KW-1185">Reference proteome</keyword>
<dbReference type="GO" id="GO:1905786">
    <property type="term" value="P:positive regulation of anaphase-promoting complex-dependent catabolic process"/>
    <property type="evidence" value="ECO:0007669"/>
    <property type="project" value="TreeGrafter"/>
</dbReference>